<feature type="compositionally biased region" description="Basic and acidic residues" evidence="9">
    <location>
        <begin position="381"/>
        <end position="393"/>
    </location>
</feature>
<dbReference type="EMBL" id="JBHSPR010000039">
    <property type="protein sequence ID" value="MFC6021169.1"/>
    <property type="molecule type" value="Genomic_DNA"/>
</dbReference>
<evidence type="ECO:0000256" key="6">
    <source>
        <dbReference type="ARBA" id="ARBA00022801"/>
    </source>
</evidence>
<dbReference type="InterPro" id="IPR005135">
    <property type="entry name" value="Endo/exonuclease/phosphatase"/>
</dbReference>
<dbReference type="GO" id="GO:1990817">
    <property type="term" value="F:poly(A) RNA polymerase activity"/>
    <property type="evidence" value="ECO:0007669"/>
    <property type="project" value="UniProtKB-EC"/>
</dbReference>
<dbReference type="PANTHER" id="PTHR15822">
    <property type="entry name" value="TRAF AND TNF RECEPTOR-ASSOCIATED PROTEIN"/>
    <property type="match status" value="1"/>
</dbReference>
<keyword evidence="8" id="KW-0234">DNA repair</keyword>
<dbReference type="Proteomes" id="UP001596203">
    <property type="component" value="Unassembled WGS sequence"/>
</dbReference>
<dbReference type="EC" id="2.7.7.19" evidence="13"/>
<keyword evidence="13" id="KW-0548">Nucleotidyltransferase</keyword>
<dbReference type="InterPro" id="IPR007012">
    <property type="entry name" value="PolA_pol_cen_dom"/>
</dbReference>
<evidence type="ECO:0000256" key="9">
    <source>
        <dbReference type="SAM" id="MobiDB-lite"/>
    </source>
</evidence>
<evidence type="ECO:0000256" key="5">
    <source>
        <dbReference type="ARBA" id="ARBA00022763"/>
    </source>
</evidence>
<protein>
    <submittedName>
        <fullName evidence="13">Poly(A) polymerase</fullName>
        <ecNumber evidence="13">2.7.7.19</ecNumber>
    </submittedName>
</protein>
<proteinExistence type="predicted"/>
<evidence type="ECO:0000313" key="13">
    <source>
        <dbReference type="EMBL" id="MFC6021169.1"/>
    </source>
</evidence>
<dbReference type="InterPro" id="IPR040459">
    <property type="entry name" value="MJ1316"/>
</dbReference>
<gene>
    <name evidence="13" type="ORF">ACFP2T_33970</name>
</gene>
<dbReference type="CDD" id="cd09080">
    <property type="entry name" value="TDP2"/>
    <property type="match status" value="1"/>
</dbReference>
<dbReference type="RefSeq" id="WP_377429086.1">
    <property type="nucleotide sequence ID" value="NZ_JBHSPR010000039.1"/>
</dbReference>
<comment type="cofactor">
    <cofactor evidence="2">
        <name>Mg(2+)</name>
        <dbReference type="ChEBI" id="CHEBI:18420"/>
    </cofactor>
</comment>
<dbReference type="Pfam" id="PF04928">
    <property type="entry name" value="PAP_central"/>
    <property type="match status" value="1"/>
</dbReference>
<sequence>MRTSEEIYHRIRWDPRFDPARFVLGVTVRGPGPARVPLPAFVPGGDVPWHRVLFIEADGEVVWDRSTGLDRIDSSSAGRVRDPRRLRAPFFTAGTPFRWDPLVGWHDAVIPAATTTGPAAAVRLRVLTWNVLWDRYDGDRIDTARRRPLLLRALERADADVIALQEVEAGLLDLLLRAGWVRSAYALGTDPAGRDVDDTGLLLLSRLPVREAGRHVLGPHKAVAAITVQTAAGPVVVAGTHLTSDHAERGAARRETELARLAKVLGGIAGDVILLGDFNDGGIGPAVLPGLRDAWSEARGPDDVMATFDPRVNPLAAVSTLSGSPARLDRVLLRGARLRAGGTAILGDAPATPDGLFISDHYGVVVEVTVGEDPTGGDGRILQHPDPTDADRSFVRRPTQPANSFLPERLTGRWNGFPAAGERHRIVLARRVVRRLRAALPEVAVHVVGSRRIGSALAGADLDLVLAVPGQVDLSSVETRVRVALPTATGVRQVVGARVPGLRLLVEDLDVDLVVVPTADVPAGVAVARRAELEEAAAIALSAVSDADAVLAAVDSRRSAFLGLVRQVKAWAWARGLDSAPFGGLPGLAWTVLAARTVCDAGDLPRADLLRHFFAEWATWDWRRPVTLRPGPPDTDTPSSIRILTPTAPVRSCTAQVGTGGRDLLIREFHSGWERVEAAGSRPGSRPDLLAPPPLRQRHAAWAVLTVRAVRGEASTVTLGRVRGRIRALLTDLERAGAPDAHAWPRPYENGSGVTRYAIGLGQAPPDPHRIAEVADAWLAGLPGASVEWVPGDRSPVAP</sequence>
<dbReference type="Pfam" id="PF04457">
    <property type="entry name" value="MJ1316"/>
    <property type="match status" value="1"/>
</dbReference>
<accession>A0ABW1KK21</accession>
<feature type="region of interest" description="Disordered" evidence="9">
    <location>
        <begin position="374"/>
        <end position="393"/>
    </location>
</feature>
<evidence type="ECO:0000259" key="11">
    <source>
        <dbReference type="Pfam" id="PF04457"/>
    </source>
</evidence>
<keyword evidence="3" id="KW-0540">Nuclease</keyword>
<dbReference type="SUPFAM" id="SSF56219">
    <property type="entry name" value="DNase I-like"/>
    <property type="match status" value="1"/>
</dbReference>
<feature type="domain" description="Poly(A) polymerase central" evidence="12">
    <location>
        <begin position="564"/>
        <end position="671"/>
    </location>
</feature>
<feature type="domain" description="Endonuclease/exonuclease/phosphatase" evidence="10">
    <location>
        <begin position="127"/>
        <end position="361"/>
    </location>
</feature>
<dbReference type="InterPro" id="IPR051547">
    <property type="entry name" value="TDP2-like"/>
</dbReference>
<dbReference type="Gene3D" id="1.10.1410.10">
    <property type="match status" value="1"/>
</dbReference>
<evidence type="ECO:0000256" key="7">
    <source>
        <dbReference type="ARBA" id="ARBA00022842"/>
    </source>
</evidence>
<evidence type="ECO:0000256" key="3">
    <source>
        <dbReference type="ARBA" id="ARBA00022722"/>
    </source>
</evidence>
<evidence type="ECO:0000259" key="10">
    <source>
        <dbReference type="Pfam" id="PF03372"/>
    </source>
</evidence>
<evidence type="ECO:0000256" key="8">
    <source>
        <dbReference type="ARBA" id="ARBA00023204"/>
    </source>
</evidence>
<dbReference type="Pfam" id="PF03372">
    <property type="entry name" value="Exo_endo_phos"/>
    <property type="match status" value="1"/>
</dbReference>
<dbReference type="PANTHER" id="PTHR15822:SF4">
    <property type="entry name" value="TYROSYL-DNA PHOSPHODIESTERASE 2"/>
    <property type="match status" value="1"/>
</dbReference>
<keyword evidence="4" id="KW-0479">Metal-binding</keyword>
<dbReference type="InterPro" id="IPR043519">
    <property type="entry name" value="NT_sf"/>
</dbReference>
<comment type="caution">
    <text evidence="13">The sequence shown here is derived from an EMBL/GenBank/DDBJ whole genome shotgun (WGS) entry which is preliminary data.</text>
</comment>
<keyword evidence="5" id="KW-0227">DNA damage</keyword>
<reference evidence="14" key="1">
    <citation type="journal article" date="2019" name="Int. J. Syst. Evol. Microbiol.">
        <title>The Global Catalogue of Microorganisms (GCM) 10K type strain sequencing project: providing services to taxonomists for standard genome sequencing and annotation.</title>
        <authorList>
            <consortium name="The Broad Institute Genomics Platform"/>
            <consortium name="The Broad Institute Genome Sequencing Center for Infectious Disease"/>
            <person name="Wu L."/>
            <person name="Ma J."/>
        </authorList>
    </citation>
    <scope>NUCLEOTIDE SEQUENCE [LARGE SCALE GENOMIC DNA]</scope>
    <source>
        <strain evidence="14">ZS-35-S2</strain>
    </source>
</reference>
<evidence type="ECO:0000256" key="1">
    <source>
        <dbReference type="ARBA" id="ARBA00001936"/>
    </source>
</evidence>
<evidence type="ECO:0000313" key="14">
    <source>
        <dbReference type="Proteomes" id="UP001596203"/>
    </source>
</evidence>
<dbReference type="InterPro" id="IPR036691">
    <property type="entry name" value="Endo/exonu/phosph_ase_sf"/>
</dbReference>
<dbReference type="SUPFAM" id="SSF81631">
    <property type="entry name" value="PAP/OAS1 substrate-binding domain"/>
    <property type="match status" value="1"/>
</dbReference>
<keyword evidence="13" id="KW-0808">Transferase</keyword>
<keyword evidence="7" id="KW-0460">Magnesium</keyword>
<evidence type="ECO:0000259" key="12">
    <source>
        <dbReference type="Pfam" id="PF04928"/>
    </source>
</evidence>
<keyword evidence="6" id="KW-0378">Hydrolase</keyword>
<organism evidence="13 14">
    <name type="scientific">Plantactinospora solaniradicis</name>
    <dbReference type="NCBI Taxonomy" id="1723736"/>
    <lineage>
        <taxon>Bacteria</taxon>
        <taxon>Bacillati</taxon>
        <taxon>Actinomycetota</taxon>
        <taxon>Actinomycetes</taxon>
        <taxon>Micromonosporales</taxon>
        <taxon>Micromonosporaceae</taxon>
        <taxon>Plantactinospora</taxon>
    </lineage>
</organism>
<dbReference type="Gene3D" id="3.60.10.10">
    <property type="entry name" value="Endonuclease/exonuclease/phosphatase"/>
    <property type="match status" value="1"/>
</dbReference>
<feature type="domain" description="MJ1316 RNA cyclic group end recognition" evidence="11">
    <location>
        <begin position="1"/>
        <end position="65"/>
    </location>
</feature>
<dbReference type="Gene3D" id="3.30.460.10">
    <property type="entry name" value="Beta Polymerase, domain 2"/>
    <property type="match status" value="1"/>
</dbReference>
<comment type="cofactor">
    <cofactor evidence="1">
        <name>Mn(2+)</name>
        <dbReference type="ChEBI" id="CHEBI:29035"/>
    </cofactor>
</comment>
<evidence type="ECO:0000256" key="4">
    <source>
        <dbReference type="ARBA" id="ARBA00022723"/>
    </source>
</evidence>
<dbReference type="SUPFAM" id="SSF81301">
    <property type="entry name" value="Nucleotidyltransferase"/>
    <property type="match status" value="1"/>
</dbReference>
<keyword evidence="14" id="KW-1185">Reference proteome</keyword>
<evidence type="ECO:0000256" key="2">
    <source>
        <dbReference type="ARBA" id="ARBA00001946"/>
    </source>
</evidence>
<name>A0ABW1KK21_9ACTN</name>